<dbReference type="Proteomes" id="UP001595772">
    <property type="component" value="Unassembled WGS sequence"/>
</dbReference>
<protein>
    <submittedName>
        <fullName evidence="5">FadR/GntR family transcriptional regulator</fullName>
    </submittedName>
</protein>
<dbReference type="CDD" id="cd07377">
    <property type="entry name" value="WHTH_GntR"/>
    <property type="match status" value="1"/>
</dbReference>
<keyword evidence="3" id="KW-0804">Transcription</keyword>
<keyword evidence="6" id="KW-1185">Reference proteome</keyword>
<name>A0ABV8GVD2_9BACI</name>
<dbReference type="RefSeq" id="WP_379495063.1">
    <property type="nucleotide sequence ID" value="NZ_JBHSAO010000001.1"/>
</dbReference>
<organism evidence="5 6">
    <name type="scientific">Oceanobacillus longus</name>
    <dbReference type="NCBI Taxonomy" id="930120"/>
    <lineage>
        <taxon>Bacteria</taxon>
        <taxon>Bacillati</taxon>
        <taxon>Bacillota</taxon>
        <taxon>Bacilli</taxon>
        <taxon>Bacillales</taxon>
        <taxon>Bacillaceae</taxon>
        <taxon>Oceanobacillus</taxon>
    </lineage>
</organism>
<dbReference type="PANTHER" id="PTHR43537:SF54">
    <property type="entry name" value="TRANSCRIPTIONAL REGULATOR, GNTR FAMILY"/>
    <property type="match status" value="1"/>
</dbReference>
<reference evidence="6" key="1">
    <citation type="journal article" date="2019" name="Int. J. Syst. Evol. Microbiol.">
        <title>The Global Catalogue of Microorganisms (GCM) 10K type strain sequencing project: providing services to taxonomists for standard genome sequencing and annotation.</title>
        <authorList>
            <consortium name="The Broad Institute Genomics Platform"/>
            <consortium name="The Broad Institute Genome Sequencing Center for Infectious Disease"/>
            <person name="Wu L."/>
            <person name="Ma J."/>
        </authorList>
    </citation>
    <scope>NUCLEOTIDE SEQUENCE [LARGE SCALE GENOMIC DNA]</scope>
    <source>
        <strain evidence="6">IBRC-M 10703</strain>
    </source>
</reference>
<dbReference type="PRINTS" id="PR00035">
    <property type="entry name" value="HTHGNTR"/>
</dbReference>
<evidence type="ECO:0000313" key="6">
    <source>
        <dbReference type="Proteomes" id="UP001595772"/>
    </source>
</evidence>
<dbReference type="InterPro" id="IPR036390">
    <property type="entry name" value="WH_DNA-bd_sf"/>
</dbReference>
<evidence type="ECO:0000259" key="4">
    <source>
        <dbReference type="PROSITE" id="PS50949"/>
    </source>
</evidence>
<feature type="domain" description="HTH gntR-type" evidence="4">
    <location>
        <begin position="7"/>
        <end position="75"/>
    </location>
</feature>
<evidence type="ECO:0000256" key="1">
    <source>
        <dbReference type="ARBA" id="ARBA00023015"/>
    </source>
</evidence>
<evidence type="ECO:0000313" key="5">
    <source>
        <dbReference type="EMBL" id="MFC4022555.1"/>
    </source>
</evidence>
<dbReference type="SMART" id="SM00345">
    <property type="entry name" value="HTH_GNTR"/>
    <property type="match status" value="1"/>
</dbReference>
<proteinExistence type="predicted"/>
<accession>A0ABV8GVD2</accession>
<dbReference type="InterPro" id="IPR036388">
    <property type="entry name" value="WH-like_DNA-bd_sf"/>
</dbReference>
<dbReference type="Pfam" id="PF00392">
    <property type="entry name" value="GntR"/>
    <property type="match status" value="1"/>
</dbReference>
<dbReference type="EMBL" id="JBHSAO010000001">
    <property type="protein sequence ID" value="MFC4022555.1"/>
    <property type="molecule type" value="Genomic_DNA"/>
</dbReference>
<evidence type="ECO:0000256" key="3">
    <source>
        <dbReference type="ARBA" id="ARBA00023163"/>
    </source>
</evidence>
<keyword evidence="1" id="KW-0805">Transcription regulation</keyword>
<keyword evidence="2" id="KW-0238">DNA-binding</keyword>
<evidence type="ECO:0000256" key="2">
    <source>
        <dbReference type="ARBA" id="ARBA00023125"/>
    </source>
</evidence>
<dbReference type="PANTHER" id="PTHR43537">
    <property type="entry name" value="TRANSCRIPTIONAL REGULATOR, GNTR FAMILY"/>
    <property type="match status" value="1"/>
</dbReference>
<dbReference type="Gene3D" id="1.10.10.10">
    <property type="entry name" value="Winged helix-like DNA-binding domain superfamily/Winged helix DNA-binding domain"/>
    <property type="match status" value="1"/>
</dbReference>
<sequence length="201" mass="23729">MSTSSKQKVYQEVIKELQRHIEMHHLNAGDKLPSEREISERLNAGRSSVREALRALELIGLIETRHGEGTYLRTYRTFQTVELLSSFILRQENMKNDLSVTQKIIEKEAAKLAFSRMEENDFKKLNKIAAMYTNDPHTRHSTYFTYLFEKTENLLMTKIWVLMNEFSHTVSTQHYDDAFYSKLTDLYSDRDYLSIEELFIN</sequence>
<dbReference type="InterPro" id="IPR000524">
    <property type="entry name" value="Tscrpt_reg_HTH_GntR"/>
</dbReference>
<dbReference type="SUPFAM" id="SSF46785">
    <property type="entry name" value="Winged helix' DNA-binding domain"/>
    <property type="match status" value="1"/>
</dbReference>
<dbReference type="PROSITE" id="PS50949">
    <property type="entry name" value="HTH_GNTR"/>
    <property type="match status" value="1"/>
</dbReference>
<gene>
    <name evidence="5" type="ORF">ACFOUV_01825</name>
</gene>
<comment type="caution">
    <text evidence="5">The sequence shown here is derived from an EMBL/GenBank/DDBJ whole genome shotgun (WGS) entry which is preliminary data.</text>
</comment>